<dbReference type="GO" id="GO:0000976">
    <property type="term" value="F:transcription cis-regulatory region binding"/>
    <property type="evidence" value="ECO:0007669"/>
    <property type="project" value="TreeGrafter"/>
</dbReference>
<evidence type="ECO:0000313" key="11">
    <source>
        <dbReference type="Proteomes" id="UP000231019"/>
    </source>
</evidence>
<dbReference type="AlphaFoldDB" id="A0A2M7G171"/>
<dbReference type="Pfam" id="PF00072">
    <property type="entry name" value="Response_reg"/>
    <property type="match status" value="1"/>
</dbReference>
<evidence type="ECO:0000256" key="4">
    <source>
        <dbReference type="ARBA" id="ARBA00023125"/>
    </source>
</evidence>
<comment type="caution">
    <text evidence="10">The sequence shown here is derived from an EMBL/GenBank/DDBJ whole genome shotgun (WGS) entry which is preliminary data.</text>
</comment>
<dbReference type="EMBL" id="PFFQ01000053">
    <property type="protein sequence ID" value="PIW15445.1"/>
    <property type="molecule type" value="Genomic_DNA"/>
</dbReference>
<dbReference type="PANTHER" id="PTHR48111">
    <property type="entry name" value="REGULATOR OF RPOS"/>
    <property type="match status" value="1"/>
</dbReference>
<evidence type="ECO:0000256" key="6">
    <source>
        <dbReference type="PROSITE-ProRule" id="PRU00169"/>
    </source>
</evidence>
<feature type="domain" description="OmpR/PhoB-type" evidence="9">
    <location>
        <begin position="132"/>
        <end position="231"/>
    </location>
</feature>
<keyword evidence="1 6" id="KW-0597">Phosphoprotein</keyword>
<keyword evidence="5" id="KW-0804">Transcription</keyword>
<evidence type="ECO:0000256" key="7">
    <source>
        <dbReference type="PROSITE-ProRule" id="PRU01091"/>
    </source>
</evidence>
<evidence type="ECO:0000259" key="8">
    <source>
        <dbReference type="PROSITE" id="PS50110"/>
    </source>
</evidence>
<dbReference type="GO" id="GO:0005829">
    <property type="term" value="C:cytosol"/>
    <property type="evidence" value="ECO:0007669"/>
    <property type="project" value="TreeGrafter"/>
</dbReference>
<dbReference type="InterPro" id="IPR001867">
    <property type="entry name" value="OmpR/PhoB-type_DNA-bd"/>
</dbReference>
<feature type="DNA-binding region" description="OmpR/PhoB-type" evidence="7">
    <location>
        <begin position="132"/>
        <end position="231"/>
    </location>
</feature>
<name>A0A2M7G171_9BACT</name>
<evidence type="ECO:0000313" key="10">
    <source>
        <dbReference type="EMBL" id="PIW15445.1"/>
    </source>
</evidence>
<dbReference type="SMART" id="SM00448">
    <property type="entry name" value="REC"/>
    <property type="match status" value="1"/>
</dbReference>
<dbReference type="GO" id="GO:0032993">
    <property type="term" value="C:protein-DNA complex"/>
    <property type="evidence" value="ECO:0007669"/>
    <property type="project" value="TreeGrafter"/>
</dbReference>
<evidence type="ECO:0000256" key="3">
    <source>
        <dbReference type="ARBA" id="ARBA00023015"/>
    </source>
</evidence>
<dbReference type="PROSITE" id="PS50110">
    <property type="entry name" value="RESPONSE_REGULATORY"/>
    <property type="match status" value="1"/>
</dbReference>
<dbReference type="InterPro" id="IPR011006">
    <property type="entry name" value="CheY-like_superfamily"/>
</dbReference>
<dbReference type="FunFam" id="1.10.10.10:FF:000018">
    <property type="entry name" value="DNA-binding response regulator ResD"/>
    <property type="match status" value="1"/>
</dbReference>
<sequence>MKSAKVLVIDDEPSITSSIKYGLEKEGYVVVTADNGTDGCELARTEKPDIVVLDVMLPGLDGYEVCRMIRSELPVPIIMLTAKGEEIDKVVGLEVGADEYVTKPFSLRELQARIKALLRLVARHKNTKMVEPDRIEVGELVIDLKRHEVFLDTKKINLTLKEFELLKLLALNANKVLSREYLIEQVWGYDFTGEGRTVDVHIHWLREKIEKDPENPVRIQTVRGVGYRFERRIGKHAD</sequence>
<dbReference type="CDD" id="cd00383">
    <property type="entry name" value="trans_reg_C"/>
    <property type="match status" value="1"/>
</dbReference>
<dbReference type="GO" id="GO:0000156">
    <property type="term" value="F:phosphorelay response regulator activity"/>
    <property type="evidence" value="ECO:0007669"/>
    <property type="project" value="TreeGrafter"/>
</dbReference>
<gene>
    <name evidence="10" type="ORF">COW36_18710</name>
</gene>
<dbReference type="PROSITE" id="PS51755">
    <property type="entry name" value="OMPR_PHOB"/>
    <property type="match status" value="1"/>
</dbReference>
<accession>A0A2M7G171</accession>
<organism evidence="10 11">
    <name type="scientific">bacterium (Candidatus Blackallbacteria) CG17_big_fil_post_rev_8_21_14_2_50_48_46</name>
    <dbReference type="NCBI Taxonomy" id="2014261"/>
    <lineage>
        <taxon>Bacteria</taxon>
        <taxon>Candidatus Blackallbacteria</taxon>
    </lineage>
</organism>
<reference evidence="10 11" key="1">
    <citation type="submission" date="2017-09" db="EMBL/GenBank/DDBJ databases">
        <title>Depth-based differentiation of microbial function through sediment-hosted aquifers and enrichment of novel symbionts in the deep terrestrial subsurface.</title>
        <authorList>
            <person name="Probst A.J."/>
            <person name="Ladd B."/>
            <person name="Jarett J.K."/>
            <person name="Geller-Mcgrath D.E."/>
            <person name="Sieber C.M."/>
            <person name="Emerson J.B."/>
            <person name="Anantharaman K."/>
            <person name="Thomas B.C."/>
            <person name="Malmstrom R."/>
            <person name="Stieglmeier M."/>
            <person name="Klingl A."/>
            <person name="Woyke T."/>
            <person name="Ryan C.M."/>
            <person name="Banfield J.F."/>
        </authorList>
    </citation>
    <scope>NUCLEOTIDE SEQUENCE [LARGE SCALE GENOMIC DNA]</scope>
    <source>
        <strain evidence="10">CG17_big_fil_post_rev_8_21_14_2_50_48_46</strain>
    </source>
</reference>
<dbReference type="InterPro" id="IPR036388">
    <property type="entry name" value="WH-like_DNA-bd_sf"/>
</dbReference>
<dbReference type="SMART" id="SM00862">
    <property type="entry name" value="Trans_reg_C"/>
    <property type="match status" value="1"/>
</dbReference>
<dbReference type="Proteomes" id="UP000231019">
    <property type="component" value="Unassembled WGS sequence"/>
</dbReference>
<dbReference type="SUPFAM" id="SSF52172">
    <property type="entry name" value="CheY-like"/>
    <property type="match status" value="1"/>
</dbReference>
<proteinExistence type="predicted"/>
<dbReference type="Pfam" id="PF00486">
    <property type="entry name" value="Trans_reg_C"/>
    <property type="match status" value="1"/>
</dbReference>
<dbReference type="Gene3D" id="3.40.50.2300">
    <property type="match status" value="1"/>
</dbReference>
<keyword evidence="3" id="KW-0805">Transcription regulation</keyword>
<protein>
    <submittedName>
        <fullName evidence="10">DNA-binding response regulator</fullName>
    </submittedName>
</protein>
<keyword evidence="4 7" id="KW-0238">DNA-binding</keyword>
<dbReference type="PANTHER" id="PTHR48111:SF40">
    <property type="entry name" value="PHOSPHATE REGULON TRANSCRIPTIONAL REGULATORY PROTEIN PHOB"/>
    <property type="match status" value="1"/>
</dbReference>
<keyword evidence="2" id="KW-0902">Two-component regulatory system</keyword>
<evidence type="ECO:0000256" key="5">
    <source>
        <dbReference type="ARBA" id="ARBA00023163"/>
    </source>
</evidence>
<dbReference type="Gene3D" id="1.10.10.10">
    <property type="entry name" value="Winged helix-like DNA-binding domain superfamily/Winged helix DNA-binding domain"/>
    <property type="match status" value="1"/>
</dbReference>
<dbReference type="GO" id="GO:0006355">
    <property type="term" value="P:regulation of DNA-templated transcription"/>
    <property type="evidence" value="ECO:0007669"/>
    <property type="project" value="InterPro"/>
</dbReference>
<dbReference type="FunFam" id="3.40.50.2300:FF:000001">
    <property type="entry name" value="DNA-binding response regulator PhoB"/>
    <property type="match status" value="1"/>
</dbReference>
<dbReference type="InterPro" id="IPR001789">
    <property type="entry name" value="Sig_transdc_resp-reg_receiver"/>
</dbReference>
<dbReference type="Gene3D" id="6.10.250.690">
    <property type="match status" value="1"/>
</dbReference>
<evidence type="ECO:0000259" key="9">
    <source>
        <dbReference type="PROSITE" id="PS51755"/>
    </source>
</evidence>
<evidence type="ECO:0000256" key="1">
    <source>
        <dbReference type="ARBA" id="ARBA00022553"/>
    </source>
</evidence>
<feature type="domain" description="Response regulatory" evidence="8">
    <location>
        <begin position="5"/>
        <end position="118"/>
    </location>
</feature>
<evidence type="ECO:0000256" key="2">
    <source>
        <dbReference type="ARBA" id="ARBA00023012"/>
    </source>
</evidence>
<dbReference type="InterPro" id="IPR039420">
    <property type="entry name" value="WalR-like"/>
</dbReference>
<feature type="modified residue" description="4-aspartylphosphate" evidence="6">
    <location>
        <position position="54"/>
    </location>
</feature>